<reference evidence="1" key="1">
    <citation type="submission" date="2014-11" db="EMBL/GenBank/DDBJ databases">
        <authorList>
            <person name="Amaro Gonzalez C."/>
        </authorList>
    </citation>
    <scope>NUCLEOTIDE SEQUENCE</scope>
</reference>
<name>A0A0E9UPY9_ANGAN</name>
<accession>A0A0E9UPY9</accession>
<evidence type="ECO:0000313" key="1">
    <source>
        <dbReference type="EMBL" id="JAH67038.1"/>
    </source>
</evidence>
<sequence length="14" mass="1751">MLWNFLSLFIIIIK</sequence>
<dbReference type="EMBL" id="GBXM01041539">
    <property type="protein sequence ID" value="JAH67038.1"/>
    <property type="molecule type" value="Transcribed_RNA"/>
</dbReference>
<protein>
    <submittedName>
        <fullName evidence="1">Uncharacterized protein</fullName>
    </submittedName>
</protein>
<proteinExistence type="predicted"/>
<organism evidence="1">
    <name type="scientific">Anguilla anguilla</name>
    <name type="common">European freshwater eel</name>
    <name type="synonym">Muraena anguilla</name>
    <dbReference type="NCBI Taxonomy" id="7936"/>
    <lineage>
        <taxon>Eukaryota</taxon>
        <taxon>Metazoa</taxon>
        <taxon>Chordata</taxon>
        <taxon>Craniata</taxon>
        <taxon>Vertebrata</taxon>
        <taxon>Euteleostomi</taxon>
        <taxon>Actinopterygii</taxon>
        <taxon>Neopterygii</taxon>
        <taxon>Teleostei</taxon>
        <taxon>Anguilliformes</taxon>
        <taxon>Anguillidae</taxon>
        <taxon>Anguilla</taxon>
    </lineage>
</organism>
<reference evidence="1" key="2">
    <citation type="journal article" date="2015" name="Fish Shellfish Immunol.">
        <title>Early steps in the European eel (Anguilla anguilla)-Vibrio vulnificus interaction in the gills: Role of the RtxA13 toxin.</title>
        <authorList>
            <person name="Callol A."/>
            <person name="Pajuelo D."/>
            <person name="Ebbesson L."/>
            <person name="Teles M."/>
            <person name="MacKenzie S."/>
            <person name="Amaro C."/>
        </authorList>
    </citation>
    <scope>NUCLEOTIDE SEQUENCE</scope>
</reference>